<comment type="similarity">
    <text evidence="1">Belongs to the UPF0161 family.</text>
</comment>
<evidence type="ECO:0000313" key="3">
    <source>
        <dbReference type="EMBL" id="RRD48950.1"/>
    </source>
</evidence>
<keyword evidence="1" id="KW-1003">Cell membrane</keyword>
<evidence type="ECO:0000313" key="4">
    <source>
        <dbReference type="Proteomes" id="UP000280935"/>
    </source>
</evidence>
<dbReference type="Proteomes" id="UP000280935">
    <property type="component" value="Unassembled WGS sequence"/>
</dbReference>
<comment type="subcellular location">
    <subcellularLocation>
        <location evidence="1">Cell membrane</location>
        <topology evidence="1">Peripheral membrane protein</topology>
        <orientation evidence="1">Cytoplasmic side</orientation>
    </subcellularLocation>
</comment>
<feature type="region of interest" description="Disordered" evidence="2">
    <location>
        <begin position="77"/>
        <end position="96"/>
    </location>
</feature>
<comment type="caution">
    <text evidence="3">The sequence shown here is derived from an EMBL/GenBank/DDBJ whole genome shotgun (WGS) entry which is preliminary data.</text>
</comment>
<comment type="function">
    <text evidence="1">Could be involved in insertion of integral membrane proteins into the membrane.</text>
</comment>
<dbReference type="InterPro" id="IPR002696">
    <property type="entry name" value="Membr_insert_effic_factor_YidD"/>
</dbReference>
<accession>A0A3P1WU86</accession>
<dbReference type="AlphaFoldDB" id="A0A3P1WU86"/>
<gene>
    <name evidence="3" type="primary">yidD</name>
    <name evidence="3" type="ORF">EII35_10605</name>
</gene>
<dbReference type="Pfam" id="PF01809">
    <property type="entry name" value="YidD"/>
    <property type="match status" value="1"/>
</dbReference>
<dbReference type="PANTHER" id="PTHR33383">
    <property type="entry name" value="MEMBRANE PROTEIN INSERTION EFFICIENCY FACTOR-RELATED"/>
    <property type="match status" value="1"/>
</dbReference>
<evidence type="ECO:0000256" key="1">
    <source>
        <dbReference type="HAMAP-Rule" id="MF_00386"/>
    </source>
</evidence>
<name>A0A3P1WU86_9ACTN</name>
<dbReference type="SMART" id="SM01234">
    <property type="entry name" value="Haemolytic"/>
    <property type="match status" value="1"/>
</dbReference>
<proteinExistence type="inferred from homology"/>
<dbReference type="GO" id="GO:0005886">
    <property type="term" value="C:plasma membrane"/>
    <property type="evidence" value="ECO:0007669"/>
    <property type="project" value="UniProtKB-SubCell"/>
</dbReference>
<evidence type="ECO:0000256" key="2">
    <source>
        <dbReference type="SAM" id="MobiDB-lite"/>
    </source>
</evidence>
<dbReference type="EMBL" id="RQYT01000026">
    <property type="protein sequence ID" value="RRD48950.1"/>
    <property type="molecule type" value="Genomic_DNA"/>
</dbReference>
<dbReference type="OrthoDB" id="9801753at2"/>
<dbReference type="PANTHER" id="PTHR33383:SF1">
    <property type="entry name" value="MEMBRANE PROTEIN INSERTION EFFICIENCY FACTOR-RELATED"/>
    <property type="match status" value="1"/>
</dbReference>
<dbReference type="HAMAP" id="MF_00386">
    <property type="entry name" value="UPF0161_YidD"/>
    <property type="match status" value="1"/>
</dbReference>
<dbReference type="NCBIfam" id="TIGR00278">
    <property type="entry name" value="membrane protein insertion efficiency factor YidD"/>
    <property type="match status" value="1"/>
</dbReference>
<feature type="compositionally biased region" description="Basic and acidic residues" evidence="2">
    <location>
        <begin position="77"/>
        <end position="88"/>
    </location>
</feature>
<organism evidence="3 4">
    <name type="scientific">Arachnia propionica</name>
    <dbReference type="NCBI Taxonomy" id="1750"/>
    <lineage>
        <taxon>Bacteria</taxon>
        <taxon>Bacillati</taxon>
        <taxon>Actinomycetota</taxon>
        <taxon>Actinomycetes</taxon>
        <taxon>Propionibacteriales</taxon>
        <taxon>Propionibacteriaceae</taxon>
        <taxon>Arachnia</taxon>
    </lineage>
</organism>
<reference evidence="3 4" key="1">
    <citation type="submission" date="2018-11" db="EMBL/GenBank/DDBJ databases">
        <title>Genomes From Bacteria Associated with the Canine Oral Cavity: a Test Case for Automated Genome-Based Taxonomic Assignment.</title>
        <authorList>
            <person name="Coil D.A."/>
            <person name="Jospin G."/>
            <person name="Darling A.E."/>
            <person name="Wallis C."/>
            <person name="Davis I.J."/>
            <person name="Harris S."/>
            <person name="Eisen J.A."/>
            <person name="Holcombe L.J."/>
            <person name="O'Flynn C."/>
        </authorList>
    </citation>
    <scope>NUCLEOTIDE SEQUENCE [LARGE SCALE GENOMIC DNA]</scope>
    <source>
        <strain evidence="3 4">OH2822_COT-296</strain>
    </source>
</reference>
<protein>
    <recommendedName>
        <fullName evidence="1">Putative membrane protein insertion efficiency factor</fullName>
    </recommendedName>
</protein>
<keyword evidence="1" id="KW-0472">Membrane</keyword>
<dbReference type="RefSeq" id="WP_125228444.1">
    <property type="nucleotide sequence ID" value="NZ_RQYT01000026.1"/>
</dbReference>
<sequence length="96" mass="10772">MLRYPLLWFIRGWRRFISPLYGDVCKFHPTCSAYGERAVEVHGGIKGGFLAARRIVSCHPWSMGGVDYVPGTPEARSWAEEQANEKTRASSGQKVS</sequence>